<evidence type="ECO:0000313" key="2">
    <source>
        <dbReference type="Proteomes" id="UP000199109"/>
    </source>
</evidence>
<dbReference type="OrthoDB" id="290036at2"/>
<proteinExistence type="predicted"/>
<organism evidence="1 2">
    <name type="scientific">Pricia antarctica</name>
    <dbReference type="NCBI Taxonomy" id="641691"/>
    <lineage>
        <taxon>Bacteria</taxon>
        <taxon>Pseudomonadati</taxon>
        <taxon>Bacteroidota</taxon>
        <taxon>Flavobacteriia</taxon>
        <taxon>Flavobacteriales</taxon>
        <taxon>Flavobacteriaceae</taxon>
        <taxon>Pricia</taxon>
    </lineage>
</organism>
<dbReference type="Pfam" id="PF02566">
    <property type="entry name" value="OsmC"/>
    <property type="match status" value="1"/>
</dbReference>
<dbReference type="Gene3D" id="3.30.300.20">
    <property type="match status" value="1"/>
</dbReference>
<dbReference type="AlphaFoldDB" id="A0A1G7DEQ9"/>
<name>A0A1G7DEQ9_9FLAO</name>
<gene>
    <name evidence="1" type="ORF">SAMN05421636_105293</name>
</gene>
<keyword evidence="2" id="KW-1185">Reference proteome</keyword>
<dbReference type="Proteomes" id="UP000199109">
    <property type="component" value="Unassembled WGS sequence"/>
</dbReference>
<dbReference type="EMBL" id="FNAO01000005">
    <property type="protein sequence ID" value="SDE50032.1"/>
    <property type="molecule type" value="Genomic_DNA"/>
</dbReference>
<dbReference type="PANTHER" id="PTHR39624:SF2">
    <property type="entry name" value="OSMC-LIKE PROTEIN"/>
    <property type="match status" value="1"/>
</dbReference>
<dbReference type="PANTHER" id="PTHR39624">
    <property type="entry name" value="PROTEIN INVOLVED IN RIMO-MEDIATED BETA-METHYLTHIOLATION OF RIBOSOMAL PROTEIN S12 YCAO"/>
    <property type="match status" value="1"/>
</dbReference>
<dbReference type="SUPFAM" id="SSF82784">
    <property type="entry name" value="OsmC-like"/>
    <property type="match status" value="1"/>
</dbReference>
<accession>A0A1G7DEQ9</accession>
<protein>
    <submittedName>
        <fullName evidence="1">Uncharacterized OsmC-related protein</fullName>
    </submittedName>
</protein>
<evidence type="ECO:0000313" key="1">
    <source>
        <dbReference type="EMBL" id="SDE50032.1"/>
    </source>
</evidence>
<dbReference type="InterPro" id="IPR015946">
    <property type="entry name" value="KH_dom-like_a/b"/>
</dbReference>
<reference evidence="1 2" key="1">
    <citation type="submission" date="2016-10" db="EMBL/GenBank/DDBJ databases">
        <authorList>
            <person name="de Groot N.N."/>
        </authorList>
    </citation>
    <scope>NUCLEOTIDE SEQUENCE [LARGE SCALE GENOMIC DNA]</scope>
    <source>
        <strain evidence="1 2">DSM 23421</strain>
    </source>
</reference>
<dbReference type="InterPro" id="IPR036102">
    <property type="entry name" value="OsmC/Ohrsf"/>
</dbReference>
<sequence>MTSKITYNGELRTTCEHIRSGNTFMTDAPLDNNGLGQAFSPTDTVATGFGSCMITVMGIKAKSLHIDLTDATVEITKHMASGPRRIAKIEAKLNLPADVSDKHRKILENTANTCSVHYSLHPDIEKVITFSWER</sequence>
<dbReference type="STRING" id="641691.SAMN05421636_105293"/>
<dbReference type="RefSeq" id="WP_091868731.1">
    <property type="nucleotide sequence ID" value="NZ_FNAO01000005.1"/>
</dbReference>
<dbReference type="InterPro" id="IPR003718">
    <property type="entry name" value="OsmC/Ohr_fam"/>
</dbReference>